<accession>A0AAU7GG11</accession>
<sequence>MREVTDSIHRLDAARGGNAYLVEAGDRSVLVDTGLASGGEKVVAELAAARILPVMDVVLTHYDPDHVGAAAAVQRATGATVWLGAADVRILRGDALPPTRTRRAMLRMRWLGKPELPELTALPDDAETEIVPGLVAAPGPGHTPGHHIVWWRGAAFIGDAARVSGGRLVNFPGFLISDRAQADATIAAISASRPRLILPGHGVPDRLAPAD</sequence>
<dbReference type="RefSeq" id="WP_348789787.1">
    <property type="nucleotide sequence ID" value="NZ_CP157390.1"/>
</dbReference>
<organism evidence="2">
    <name type="scientific">Leifsonia sp. NPDC080035</name>
    <dbReference type="NCBI Taxonomy" id="3143936"/>
    <lineage>
        <taxon>Bacteria</taxon>
        <taxon>Bacillati</taxon>
        <taxon>Actinomycetota</taxon>
        <taxon>Actinomycetes</taxon>
        <taxon>Micrococcales</taxon>
        <taxon>Microbacteriaceae</taxon>
        <taxon>Leifsonia</taxon>
    </lineage>
</organism>
<protein>
    <submittedName>
        <fullName evidence="2">MBL fold metallo-hydrolase</fullName>
    </submittedName>
</protein>
<dbReference type="SUPFAM" id="SSF56281">
    <property type="entry name" value="Metallo-hydrolase/oxidoreductase"/>
    <property type="match status" value="1"/>
</dbReference>
<dbReference type="SMART" id="SM00849">
    <property type="entry name" value="Lactamase_B"/>
    <property type="match status" value="1"/>
</dbReference>
<evidence type="ECO:0000259" key="1">
    <source>
        <dbReference type="SMART" id="SM00849"/>
    </source>
</evidence>
<dbReference type="CDD" id="cd07721">
    <property type="entry name" value="yflN-like_MBL-fold"/>
    <property type="match status" value="1"/>
</dbReference>
<feature type="domain" description="Metallo-beta-lactamase" evidence="1">
    <location>
        <begin position="16"/>
        <end position="201"/>
    </location>
</feature>
<dbReference type="EMBL" id="CP157390">
    <property type="protein sequence ID" value="XBM49877.1"/>
    <property type="molecule type" value="Genomic_DNA"/>
</dbReference>
<dbReference type="InterPro" id="IPR001279">
    <property type="entry name" value="Metallo-B-lactamas"/>
</dbReference>
<dbReference type="Pfam" id="PF00753">
    <property type="entry name" value="Lactamase_B"/>
    <property type="match status" value="1"/>
</dbReference>
<proteinExistence type="predicted"/>
<dbReference type="Gene3D" id="3.60.15.10">
    <property type="entry name" value="Ribonuclease Z/Hydroxyacylglutathione hydrolase-like"/>
    <property type="match status" value="1"/>
</dbReference>
<reference evidence="2" key="1">
    <citation type="submission" date="2024-05" db="EMBL/GenBank/DDBJ databases">
        <title>The Natural Products Discovery Center: Release of the First 8490 Sequenced Strains for Exploring Actinobacteria Biosynthetic Diversity.</title>
        <authorList>
            <person name="Kalkreuter E."/>
            <person name="Kautsar S.A."/>
            <person name="Yang D."/>
            <person name="Bader C.D."/>
            <person name="Teijaro C.N."/>
            <person name="Fluegel L."/>
            <person name="Davis C.M."/>
            <person name="Simpson J.R."/>
            <person name="Lauterbach L."/>
            <person name="Steele A.D."/>
            <person name="Gui C."/>
            <person name="Meng S."/>
            <person name="Li G."/>
            <person name="Viehrig K."/>
            <person name="Ye F."/>
            <person name="Su P."/>
            <person name="Kiefer A.F."/>
            <person name="Nichols A."/>
            <person name="Cepeda A.J."/>
            <person name="Yan W."/>
            <person name="Fan B."/>
            <person name="Jiang Y."/>
            <person name="Adhikari A."/>
            <person name="Zheng C.-J."/>
            <person name="Schuster L."/>
            <person name="Cowan T.M."/>
            <person name="Smanski M.J."/>
            <person name="Chevrette M.G."/>
            <person name="de Carvalho L.P.S."/>
            <person name="Shen B."/>
        </authorList>
    </citation>
    <scope>NUCLEOTIDE SEQUENCE</scope>
    <source>
        <strain evidence="2">NPDC080035</strain>
    </source>
</reference>
<dbReference type="AlphaFoldDB" id="A0AAU7GG11"/>
<dbReference type="InterPro" id="IPR050855">
    <property type="entry name" value="NDM-1-like"/>
</dbReference>
<evidence type="ECO:0000313" key="2">
    <source>
        <dbReference type="EMBL" id="XBM49877.1"/>
    </source>
</evidence>
<gene>
    <name evidence="2" type="ORF">AAME72_08405</name>
</gene>
<dbReference type="InterPro" id="IPR036866">
    <property type="entry name" value="RibonucZ/Hydroxyglut_hydro"/>
</dbReference>
<name>A0AAU7GG11_9MICO</name>
<dbReference type="PANTHER" id="PTHR42951">
    <property type="entry name" value="METALLO-BETA-LACTAMASE DOMAIN-CONTAINING"/>
    <property type="match status" value="1"/>
</dbReference>